<evidence type="ECO:0000313" key="2">
    <source>
        <dbReference type="EMBL" id="AAO35582.1"/>
    </source>
</evidence>
<dbReference type="AlphaFoldDB" id="Q896K8"/>
<sequence length="139" mass="14578">MCSGLFARIDTADAAVLACAKADFHPTNAIGKHESKTLNPAPSSIPTLIFPIAMKAITNPYNPCVPGNSSRISALPNFSGSSVKSPDAASPTRPTPLADPIPGNIVAKATPKAANKTPPFCKKKLKKLLFIYYSSLILS</sequence>
<dbReference type="Proteomes" id="UP000001412">
    <property type="component" value="Chromosome"/>
</dbReference>
<gene>
    <name evidence="2" type="ordered locus">CTC_00995</name>
</gene>
<reference evidence="2 3" key="1">
    <citation type="journal article" date="2003" name="Proc. Natl. Acad. Sci. U.S.A.">
        <title>The genome sequence of Clostridium tetani, the causative agent of tetanus disease.</title>
        <authorList>
            <person name="Brueggemann H."/>
            <person name="Baumer S."/>
            <person name="Fricke W.F."/>
            <person name="Wiezer A."/>
            <person name="Liesegang H."/>
            <person name="Decker I."/>
            <person name="Herzberg C."/>
            <person name="Martinez-Arias R."/>
            <person name="Merkl R."/>
            <person name="Henne A."/>
            <person name="Gottschalk G."/>
        </authorList>
    </citation>
    <scope>NUCLEOTIDE SEQUENCE [LARGE SCALE GENOMIC DNA]</scope>
    <source>
        <strain evidence="3">Massachusetts / E88</strain>
    </source>
</reference>
<keyword evidence="3" id="KW-1185">Reference proteome</keyword>
<dbReference type="STRING" id="212717.CTC_00995"/>
<accession>Q896K8</accession>
<feature type="region of interest" description="Disordered" evidence="1">
    <location>
        <begin position="76"/>
        <end position="102"/>
    </location>
</feature>
<organism evidence="2 3">
    <name type="scientific">Clostridium tetani (strain Massachusetts / E88)</name>
    <dbReference type="NCBI Taxonomy" id="212717"/>
    <lineage>
        <taxon>Bacteria</taxon>
        <taxon>Bacillati</taxon>
        <taxon>Bacillota</taxon>
        <taxon>Clostridia</taxon>
        <taxon>Eubacteriales</taxon>
        <taxon>Clostridiaceae</taxon>
        <taxon>Clostridium</taxon>
    </lineage>
</organism>
<evidence type="ECO:0000256" key="1">
    <source>
        <dbReference type="SAM" id="MobiDB-lite"/>
    </source>
</evidence>
<protein>
    <submittedName>
        <fullName evidence="2">V-type sodium ATP synthase subunit K</fullName>
    </submittedName>
</protein>
<dbReference type="KEGG" id="ctc:CTC_00995"/>
<dbReference type="EMBL" id="AE015927">
    <property type="protein sequence ID" value="AAO35582.1"/>
    <property type="molecule type" value="Genomic_DNA"/>
</dbReference>
<name>Q896K8_CLOTE</name>
<dbReference type="HOGENOM" id="CLU_1841680_0_0_9"/>
<evidence type="ECO:0000313" key="3">
    <source>
        <dbReference type="Proteomes" id="UP000001412"/>
    </source>
</evidence>
<proteinExistence type="predicted"/>